<feature type="compositionally biased region" description="Polar residues" evidence="4">
    <location>
        <begin position="822"/>
        <end position="831"/>
    </location>
</feature>
<dbReference type="PROSITE" id="PS50885">
    <property type="entry name" value="HAMP"/>
    <property type="match status" value="2"/>
</dbReference>
<evidence type="ECO:0000313" key="9">
    <source>
        <dbReference type="Proteomes" id="UP001556098"/>
    </source>
</evidence>
<dbReference type="SMART" id="SM00283">
    <property type="entry name" value="MA"/>
    <property type="match status" value="1"/>
</dbReference>
<organism evidence="8 9">
    <name type="scientific">Sulfitobacter sediminis</name>
    <dbReference type="NCBI Taxonomy" id="3234186"/>
    <lineage>
        <taxon>Bacteria</taxon>
        <taxon>Pseudomonadati</taxon>
        <taxon>Pseudomonadota</taxon>
        <taxon>Alphaproteobacteria</taxon>
        <taxon>Rhodobacterales</taxon>
        <taxon>Roseobacteraceae</taxon>
        <taxon>Sulfitobacter</taxon>
    </lineage>
</organism>
<evidence type="ECO:0000256" key="2">
    <source>
        <dbReference type="ARBA" id="ARBA00029447"/>
    </source>
</evidence>
<dbReference type="SUPFAM" id="SSF58104">
    <property type="entry name" value="Methyl-accepting chemotaxis protein (MCP) signaling domain"/>
    <property type="match status" value="1"/>
</dbReference>
<dbReference type="Gene3D" id="3.30.450.20">
    <property type="entry name" value="PAS domain"/>
    <property type="match status" value="2"/>
</dbReference>
<evidence type="ECO:0000256" key="5">
    <source>
        <dbReference type="SAM" id="Phobius"/>
    </source>
</evidence>
<dbReference type="SMART" id="SM00304">
    <property type="entry name" value="HAMP"/>
    <property type="match status" value="2"/>
</dbReference>
<dbReference type="Pfam" id="PF13188">
    <property type="entry name" value="PAS_8"/>
    <property type="match status" value="1"/>
</dbReference>
<gene>
    <name evidence="8" type="ORF">AB2B41_07340</name>
</gene>
<dbReference type="InterPro" id="IPR003660">
    <property type="entry name" value="HAMP_dom"/>
</dbReference>
<keyword evidence="3" id="KW-0807">Transducer</keyword>
<evidence type="ECO:0000259" key="6">
    <source>
        <dbReference type="PROSITE" id="PS50111"/>
    </source>
</evidence>
<sequence>MSSDNSTADRVHPLQSLFFKCTFMMALCVLAVVAVTEWRNTQKVRAITEENIVTQAEEVTRLLASQLGGAVRFGKEQAVRPVLDGFSESAGDAALGVLVFDADGAVMSQTQGLAAGADAALLSGLAAQALQTGGPVFGDDRMTVVWPIRYGAGDEVVGVAASSWTAAPDFARLAAEWRTTMIVALGVFLLEIALMAFFLRWSMSKPLVRLERAMADVAHGDYAAEVPYTARRAEIGQMANRLDDFRQKLSLAAEAQVETAFKGAAFEGSSAAMMVVDDAFAVRFVNPACEGLLQDLGVTLQKAWPGYVSGGLIGADLGTLAQLRPLLERTAQAGKVSSAMTEENQVVLRIDERMLRLKVNPATDAQGRVVGRVVEWSDRTDELRNAALIDAIDQGQLRIEFDTPGVIRRANANFETLVQNRVAALDDTTLARMFAGNLDGDSSGRAFAEAVLAGTLRPGRYRVTMPRTQKHFIFDGSFSLLRDEKGAADKIIFIASDVTEDEEAKQAAEIERERAAQEQEEVVALLGEAMNKLAEGDLQSGIERDVPPAYEKLRADFNATVTSLQRAIAAVIHNSDSIRNETAEITSAADDLSRRTEKQAATLEETAAALDELTVSVRSAAEGADDASKMSAEAQKNAEQGGEVARQAVAAMDGIKNSSQEISKITSVIDDIAFQTNLLALNAGVEAARAGEAGRGFAVVATEVRALAQRSSDAAREINALISSSGEQVQQGVELVDRTGAALSSIVKSVSEISNRVSNIATSAREQSSGLAEINTAVNELDHVTQQNAAMFEETTAASHALTSEADALANAVARFKLGASHSATRQQQQGKAPRAVRPASEAARPAAPVAAAQGNAALDLSAETDADGWEEF</sequence>
<dbReference type="SUPFAM" id="SSF158472">
    <property type="entry name" value="HAMP domain-like"/>
    <property type="match status" value="1"/>
</dbReference>
<dbReference type="RefSeq" id="WP_367877113.1">
    <property type="nucleotide sequence ID" value="NZ_JBFNXX010000004.1"/>
</dbReference>
<feature type="domain" description="HAMP" evidence="7">
    <location>
        <begin position="526"/>
        <end position="569"/>
    </location>
</feature>
<dbReference type="InterPro" id="IPR004089">
    <property type="entry name" value="MCPsignal_dom"/>
</dbReference>
<dbReference type="Gene3D" id="1.10.287.950">
    <property type="entry name" value="Methyl-accepting chemotaxis protein"/>
    <property type="match status" value="1"/>
</dbReference>
<feature type="region of interest" description="Disordered" evidence="4">
    <location>
        <begin position="820"/>
        <end position="873"/>
    </location>
</feature>
<dbReference type="Pfam" id="PF00672">
    <property type="entry name" value="HAMP"/>
    <property type="match status" value="1"/>
</dbReference>
<dbReference type="Pfam" id="PF00015">
    <property type="entry name" value="MCPsignal"/>
    <property type="match status" value="1"/>
</dbReference>
<dbReference type="Proteomes" id="UP001556098">
    <property type="component" value="Unassembled WGS sequence"/>
</dbReference>
<keyword evidence="1" id="KW-0145">Chemotaxis</keyword>
<comment type="caution">
    <text evidence="8">The sequence shown here is derived from an EMBL/GenBank/DDBJ whole genome shotgun (WGS) entry which is preliminary data.</text>
</comment>
<feature type="compositionally biased region" description="Acidic residues" evidence="4">
    <location>
        <begin position="863"/>
        <end position="873"/>
    </location>
</feature>
<name>A0ABV3RKB0_9RHOB</name>
<proteinExistence type="inferred from homology"/>
<evidence type="ECO:0000256" key="3">
    <source>
        <dbReference type="PROSITE-ProRule" id="PRU00284"/>
    </source>
</evidence>
<feature type="transmembrane region" description="Helical" evidence="5">
    <location>
        <begin position="182"/>
        <end position="203"/>
    </location>
</feature>
<accession>A0ABV3RKB0</accession>
<dbReference type="Gene3D" id="6.10.340.10">
    <property type="match status" value="1"/>
</dbReference>
<protein>
    <submittedName>
        <fullName evidence="8">Methyl-accepting chemotaxis protein</fullName>
    </submittedName>
</protein>
<dbReference type="CDD" id="cd11386">
    <property type="entry name" value="MCP_signal"/>
    <property type="match status" value="1"/>
</dbReference>
<dbReference type="InterPro" id="IPR000014">
    <property type="entry name" value="PAS"/>
</dbReference>
<evidence type="ECO:0000256" key="4">
    <source>
        <dbReference type="SAM" id="MobiDB-lite"/>
    </source>
</evidence>
<evidence type="ECO:0000256" key="1">
    <source>
        <dbReference type="ARBA" id="ARBA00022500"/>
    </source>
</evidence>
<keyword evidence="5" id="KW-0472">Membrane</keyword>
<dbReference type="InterPro" id="IPR051310">
    <property type="entry name" value="MCP_chemotaxis"/>
</dbReference>
<feature type="domain" description="HAMP" evidence="7">
    <location>
        <begin position="201"/>
        <end position="254"/>
    </location>
</feature>
<keyword evidence="5" id="KW-0812">Transmembrane</keyword>
<keyword evidence="5" id="KW-1133">Transmembrane helix</keyword>
<dbReference type="PANTHER" id="PTHR43531">
    <property type="entry name" value="PROTEIN ICFG"/>
    <property type="match status" value="1"/>
</dbReference>
<dbReference type="EMBL" id="JBFNXX010000004">
    <property type="protein sequence ID" value="MEW9919410.1"/>
    <property type="molecule type" value="Genomic_DNA"/>
</dbReference>
<feature type="compositionally biased region" description="Low complexity" evidence="4">
    <location>
        <begin position="833"/>
        <end position="858"/>
    </location>
</feature>
<feature type="transmembrane region" description="Helical" evidence="5">
    <location>
        <begin position="17"/>
        <end position="35"/>
    </location>
</feature>
<evidence type="ECO:0000259" key="7">
    <source>
        <dbReference type="PROSITE" id="PS50885"/>
    </source>
</evidence>
<reference evidence="8 9" key="1">
    <citation type="submission" date="2024-07" db="EMBL/GenBank/DDBJ databases">
        <title>Marimonas sp.nov., isolated from tidal-flat sediment.</title>
        <authorList>
            <person name="Jayan J.N."/>
            <person name="Lee S.S."/>
        </authorList>
    </citation>
    <scope>NUCLEOTIDE SEQUENCE [LARGE SCALE GENOMIC DNA]</scope>
    <source>
        <strain evidence="8 9">MJW-29</strain>
    </source>
</reference>
<dbReference type="CDD" id="cd06225">
    <property type="entry name" value="HAMP"/>
    <property type="match status" value="1"/>
</dbReference>
<dbReference type="PANTHER" id="PTHR43531:SF11">
    <property type="entry name" value="METHYL-ACCEPTING CHEMOTAXIS PROTEIN 3"/>
    <property type="match status" value="1"/>
</dbReference>
<feature type="domain" description="Methyl-accepting transducer" evidence="6">
    <location>
        <begin position="574"/>
        <end position="803"/>
    </location>
</feature>
<comment type="similarity">
    <text evidence="2">Belongs to the methyl-accepting chemotaxis (MCP) protein family.</text>
</comment>
<keyword evidence="9" id="KW-1185">Reference proteome</keyword>
<evidence type="ECO:0000313" key="8">
    <source>
        <dbReference type="EMBL" id="MEW9919410.1"/>
    </source>
</evidence>
<dbReference type="PROSITE" id="PS50111">
    <property type="entry name" value="CHEMOTAXIS_TRANSDUC_2"/>
    <property type="match status" value="1"/>
</dbReference>